<sequence length="491" mass="55684">MIEVGNGIASTSKEIVNKVTDKHDEWNEDSTTKEEEVSKESSSEEEEYTTINTDLQKEEQENMRKEINITCEQGGLSPGGIKKDGKDKGYSGSNYTWCNERKEQDIIWMRLDRMVANEEWDELFMKTSILHLARYSSDHCPLLINIISEEVKPIKYFKFLNFWVDEDDFINIIKEQWQNNIAGNIFWRIQQKLKRTSKALCEWSKSKNGDIFEQVTIMEDQVKVLEDHYSETLNHSDRMTLNKAKAELVRYHKMVDSFWRRKTNLKWQLDGNENAKYFHNIVRGRRKHRMINRIKVLNHVPNLINDDDNKMLLSNITFDEVRTVVFNCDPNSSPGLDGFTTYLFQKAWDVIANMMTSDGTATPGGGFIAAAISHAFSLFVAVSVSANICDGHVNPAVTFGAFLGVYATTIDPKSGDMECIAPISIGFVVGANTLGGGGLYGAAMNPSMAFGQAVDSWKWNSQWIYWFGPFVGAAIAALVYEAIFISTNIAL</sequence>
<evidence type="ECO:0000256" key="4">
    <source>
        <dbReference type="ARBA" id="ARBA00022989"/>
    </source>
</evidence>
<dbReference type="InterPro" id="IPR000425">
    <property type="entry name" value="MIP"/>
</dbReference>
<dbReference type="InterPro" id="IPR023271">
    <property type="entry name" value="Aquaporin-like"/>
</dbReference>
<dbReference type="SUPFAM" id="SSF56219">
    <property type="entry name" value="DNase I-like"/>
    <property type="match status" value="1"/>
</dbReference>
<dbReference type="InterPro" id="IPR022357">
    <property type="entry name" value="MIP_CS"/>
</dbReference>
<name>A0A2G2XL92_CAPBA</name>
<gene>
    <name evidence="8" type="ORF">CQW23_00631</name>
</gene>
<dbReference type="GO" id="GO:0016020">
    <property type="term" value="C:membrane"/>
    <property type="evidence" value="ECO:0007669"/>
    <property type="project" value="UniProtKB-SubCell"/>
</dbReference>
<reference evidence="8 9" key="1">
    <citation type="journal article" date="2017" name="Genome Biol.">
        <title>New reference genome sequences of hot pepper reveal the massive evolution of plant disease-resistance genes by retroduplication.</title>
        <authorList>
            <person name="Kim S."/>
            <person name="Park J."/>
            <person name="Yeom S.I."/>
            <person name="Kim Y.M."/>
            <person name="Seo E."/>
            <person name="Kim K.T."/>
            <person name="Kim M.S."/>
            <person name="Lee J.M."/>
            <person name="Cheong K."/>
            <person name="Shin H.S."/>
            <person name="Kim S.B."/>
            <person name="Han K."/>
            <person name="Lee J."/>
            <person name="Park M."/>
            <person name="Lee H.A."/>
            <person name="Lee H.Y."/>
            <person name="Lee Y."/>
            <person name="Oh S."/>
            <person name="Lee J.H."/>
            <person name="Choi E."/>
            <person name="Choi E."/>
            <person name="Lee S.E."/>
            <person name="Jeon J."/>
            <person name="Kim H."/>
            <person name="Choi G."/>
            <person name="Song H."/>
            <person name="Lee J."/>
            <person name="Lee S.C."/>
            <person name="Kwon J.K."/>
            <person name="Lee H.Y."/>
            <person name="Koo N."/>
            <person name="Hong Y."/>
            <person name="Kim R.W."/>
            <person name="Kang W.H."/>
            <person name="Huh J.H."/>
            <person name="Kang B.C."/>
            <person name="Yang T.J."/>
            <person name="Lee Y.H."/>
            <person name="Bennetzen J.L."/>
            <person name="Choi D."/>
        </authorList>
    </citation>
    <scope>NUCLEOTIDE SEQUENCE [LARGE SCALE GENOMIC DNA]</scope>
    <source>
        <strain evidence="9">cv. PBC81</strain>
    </source>
</reference>
<evidence type="ECO:0000256" key="2">
    <source>
        <dbReference type="ARBA" id="ARBA00022448"/>
    </source>
</evidence>
<keyword evidence="3 7" id="KW-0812">Transmembrane</keyword>
<feature type="region of interest" description="Disordered" evidence="6">
    <location>
        <begin position="1"/>
        <end position="60"/>
    </location>
</feature>
<dbReference type="OrthoDB" id="1305983at2759"/>
<comment type="caution">
    <text evidence="8">The sequence shown here is derived from an EMBL/GenBank/DDBJ whole genome shotgun (WGS) entry which is preliminary data.</text>
</comment>
<keyword evidence="5 7" id="KW-0472">Membrane</keyword>
<evidence type="ECO:0000256" key="3">
    <source>
        <dbReference type="ARBA" id="ARBA00022692"/>
    </source>
</evidence>
<dbReference type="Proteomes" id="UP000224567">
    <property type="component" value="Unassembled WGS sequence"/>
</dbReference>
<dbReference type="AlphaFoldDB" id="A0A2G2XL92"/>
<dbReference type="GO" id="GO:0015250">
    <property type="term" value="F:water channel activity"/>
    <property type="evidence" value="ECO:0007669"/>
    <property type="project" value="TreeGrafter"/>
</dbReference>
<proteinExistence type="predicted"/>
<feature type="transmembrane region" description="Helical" evidence="7">
    <location>
        <begin position="463"/>
        <end position="485"/>
    </location>
</feature>
<evidence type="ECO:0000256" key="6">
    <source>
        <dbReference type="SAM" id="MobiDB-lite"/>
    </source>
</evidence>
<dbReference type="STRING" id="33114.A0A2G2XL92"/>
<evidence type="ECO:0000313" key="9">
    <source>
        <dbReference type="Proteomes" id="UP000224567"/>
    </source>
</evidence>
<evidence type="ECO:0000256" key="5">
    <source>
        <dbReference type="ARBA" id="ARBA00023136"/>
    </source>
</evidence>
<keyword evidence="9" id="KW-1185">Reference proteome</keyword>
<evidence type="ECO:0000256" key="1">
    <source>
        <dbReference type="ARBA" id="ARBA00004141"/>
    </source>
</evidence>
<accession>A0A2G2XL92</accession>
<dbReference type="InterPro" id="IPR034294">
    <property type="entry name" value="Aquaporin_transptr"/>
</dbReference>
<organism evidence="8 9">
    <name type="scientific">Capsicum baccatum</name>
    <name type="common">Peruvian pepper</name>
    <dbReference type="NCBI Taxonomy" id="33114"/>
    <lineage>
        <taxon>Eukaryota</taxon>
        <taxon>Viridiplantae</taxon>
        <taxon>Streptophyta</taxon>
        <taxon>Embryophyta</taxon>
        <taxon>Tracheophyta</taxon>
        <taxon>Spermatophyta</taxon>
        <taxon>Magnoliopsida</taxon>
        <taxon>eudicotyledons</taxon>
        <taxon>Gunneridae</taxon>
        <taxon>Pentapetalae</taxon>
        <taxon>asterids</taxon>
        <taxon>lamiids</taxon>
        <taxon>Solanales</taxon>
        <taxon>Solanaceae</taxon>
        <taxon>Solanoideae</taxon>
        <taxon>Capsiceae</taxon>
        <taxon>Capsicum</taxon>
    </lineage>
</organism>
<dbReference type="EMBL" id="MLFT02000001">
    <property type="protein sequence ID" value="PHT58268.1"/>
    <property type="molecule type" value="Genomic_DNA"/>
</dbReference>
<dbReference type="PROSITE" id="PS00221">
    <property type="entry name" value="MIP"/>
    <property type="match status" value="1"/>
</dbReference>
<reference evidence="9" key="2">
    <citation type="journal article" date="2017" name="J. Anim. Genet.">
        <title>Multiple reference genome sequences of hot pepper reveal the massive evolution of plant disease resistance genes by retroduplication.</title>
        <authorList>
            <person name="Kim S."/>
            <person name="Park J."/>
            <person name="Yeom S.-I."/>
            <person name="Kim Y.-M."/>
            <person name="Seo E."/>
            <person name="Kim K.-T."/>
            <person name="Kim M.-S."/>
            <person name="Lee J.M."/>
            <person name="Cheong K."/>
            <person name="Shin H.-S."/>
            <person name="Kim S.-B."/>
            <person name="Han K."/>
            <person name="Lee J."/>
            <person name="Park M."/>
            <person name="Lee H.-A."/>
            <person name="Lee H.-Y."/>
            <person name="Lee Y."/>
            <person name="Oh S."/>
            <person name="Lee J.H."/>
            <person name="Choi E."/>
            <person name="Choi E."/>
            <person name="Lee S.E."/>
            <person name="Jeon J."/>
            <person name="Kim H."/>
            <person name="Choi G."/>
            <person name="Song H."/>
            <person name="Lee J."/>
            <person name="Lee S.-C."/>
            <person name="Kwon J.-K."/>
            <person name="Lee H.-Y."/>
            <person name="Koo N."/>
            <person name="Hong Y."/>
            <person name="Kim R.W."/>
            <person name="Kang W.-H."/>
            <person name="Huh J.H."/>
            <person name="Kang B.-C."/>
            <person name="Yang T.-J."/>
            <person name="Lee Y.-H."/>
            <person name="Bennetzen J.L."/>
            <person name="Choi D."/>
        </authorList>
    </citation>
    <scope>NUCLEOTIDE SEQUENCE [LARGE SCALE GENOMIC DNA]</scope>
    <source>
        <strain evidence="9">cv. PBC81</strain>
    </source>
</reference>
<dbReference type="PANTHER" id="PTHR45665">
    <property type="entry name" value="AQUAPORIN-8"/>
    <property type="match status" value="1"/>
</dbReference>
<keyword evidence="4 7" id="KW-1133">Transmembrane helix</keyword>
<feature type="compositionally biased region" description="Basic and acidic residues" evidence="6">
    <location>
        <begin position="15"/>
        <end position="42"/>
    </location>
</feature>
<feature type="transmembrane region" description="Helical" evidence="7">
    <location>
        <begin position="419"/>
        <end position="443"/>
    </location>
</feature>
<dbReference type="Pfam" id="PF00230">
    <property type="entry name" value="MIP"/>
    <property type="match status" value="1"/>
</dbReference>
<evidence type="ECO:0000256" key="7">
    <source>
        <dbReference type="SAM" id="Phobius"/>
    </source>
</evidence>
<evidence type="ECO:0000313" key="8">
    <source>
        <dbReference type="EMBL" id="PHT58268.1"/>
    </source>
</evidence>
<protein>
    <submittedName>
        <fullName evidence="8">Aquaporin TIP1-1</fullName>
    </submittedName>
</protein>
<dbReference type="InterPro" id="IPR036691">
    <property type="entry name" value="Endo/exonu/phosph_ase_sf"/>
</dbReference>
<dbReference type="PANTHER" id="PTHR45665:SF32">
    <property type="entry name" value="AQUAPORIN TIP1-3-LIKE"/>
    <property type="match status" value="1"/>
</dbReference>
<keyword evidence="2" id="KW-0813">Transport</keyword>
<dbReference type="Gene3D" id="1.20.1080.10">
    <property type="entry name" value="Glycerol uptake facilitator protein"/>
    <property type="match status" value="2"/>
</dbReference>
<comment type="subcellular location">
    <subcellularLocation>
        <location evidence="1">Membrane</location>
        <topology evidence="1">Multi-pass membrane protein</topology>
    </subcellularLocation>
</comment>
<dbReference type="SUPFAM" id="SSF81338">
    <property type="entry name" value="Aquaporin-like"/>
    <property type="match status" value="1"/>
</dbReference>